<keyword evidence="3" id="KW-0131">Cell cycle</keyword>
<reference evidence="6" key="1">
    <citation type="journal article" date="2013" name="J. Hered.">
        <title>Inventory and phylogenetic analysis of meiotic genes in monogonont rotifers.</title>
        <authorList>
            <person name="Hanson S.J."/>
            <person name="Schurko A.M."/>
            <person name="Hecox-Lea B."/>
            <person name="Mark Welch D.B."/>
            <person name="Stelzer C.P."/>
            <person name="Logsdon J.M.Jr."/>
        </authorList>
    </citation>
    <scope>NUCLEOTIDE SEQUENCE</scope>
</reference>
<feature type="region of interest" description="Disordered" evidence="4">
    <location>
        <begin position="620"/>
        <end position="649"/>
    </location>
</feature>
<dbReference type="AlphaFoldDB" id="M4WPT2"/>
<dbReference type="GO" id="GO:0051301">
    <property type="term" value="P:cell division"/>
    <property type="evidence" value="ECO:0007669"/>
    <property type="project" value="UniProtKB-KW"/>
</dbReference>
<dbReference type="GO" id="GO:0031145">
    <property type="term" value="P:anaphase-promoting complex-dependent catabolic process"/>
    <property type="evidence" value="ECO:0007669"/>
    <property type="project" value="TreeGrafter"/>
</dbReference>
<sequence>TLNNPLNDIKPILCKNSSNENKGYFLRENSKQLIVDVIEQLNLVLVFSLFNNVHSIYRISENISEDSEVVNNLLNGTIAHQNEPLDTTQPNTIPHQPQNLNTSSLVTPLPTRPESNTSCLSLSVNQSKKRLSVSPIISTYSFYNKLNVNSPLVASSNTTVTTTTTSTITTTTVQSGVQTSATTNLMSAHQHFFQRNFSPMATLSRSPSCSSSPAINAVRRSSVYQPVHRGSICQSANCLSINPPTSNNLMTPLLEANHHSSHYRTPLNINQQNTPLNIKRSFTPLLNNTSINLMNQSDFMQNEPLYEQSQPDYCFESIWTEPTMVAGDSSMNEKATKFFQIQDLYNQKFVCYLMPAKCQLRCLKIEHCQENDTVTTTNHLSYIAARDAVFVNDRNLMVIIDSQGSLFVYSGMNKLCKLQLHNIVWSNPFGHMKKSELFQSPIITPIKSKLFSKPQSCVQNAQKLLQCSVQNAKLVGGQSSASTTRLQACQSCLEGFKYTLNKELYYEIVQQWFIHRYSMGESIKNQLSLFLYLILNLCGCFDMNKIEQDIPFLSINKPRRVESATIDEMSECDEQSKRAKCSMDEACDDDWQFMLNDPLFQKFMQSEKNLDEFDIRPSDADTELTQTPSKPSSDNQKTPGSQFSRQKRSISSTLSGAYATSTGSGGSGGILYSYIKNVLYTLHLIYEEVKLYRSLNQYYEDLAQVLYVLASEIGLGVYMSYYEMDYPNLLRFKYKKSPSVLVAPTATSKSSVGYLIQQEPPSLIKFLSNLLTQKSVSQPFPVIESVTKRIMRTIKIFSIVSLCNNERDNLDYEEFIDQCFFRINFSGFQPSSEHEPHPYPGYNLKFKFVHGQANLCENIFSKCLEMGLCSLNEIYDYPLFVLFPILESIKWSRDNACFTWPSFAFDLIGRNDLAILKSNSDALNKQNESNNDPENEELQLYNQSKLVSSALNKNFIKPNQSELNLCLNVNQNIKKDEED</sequence>
<keyword evidence="2" id="KW-0498">Mitosis</keyword>
<evidence type="ECO:0000256" key="3">
    <source>
        <dbReference type="ARBA" id="ARBA00023306"/>
    </source>
</evidence>
<organism evidence="6">
    <name type="scientific">Brachionus manjavacas</name>
    <dbReference type="NCBI Taxonomy" id="667381"/>
    <lineage>
        <taxon>Eukaryota</taxon>
        <taxon>Metazoa</taxon>
        <taxon>Spiralia</taxon>
        <taxon>Gnathifera</taxon>
        <taxon>Rotifera</taxon>
        <taxon>Eurotatoria</taxon>
        <taxon>Monogononta</taxon>
        <taxon>Pseudotrocha</taxon>
        <taxon>Ploima</taxon>
        <taxon>Brachionidae</taxon>
        <taxon>Brachionus</taxon>
    </lineage>
</organism>
<dbReference type="InterPro" id="IPR046794">
    <property type="entry name" value="Apc1_MidN"/>
</dbReference>
<keyword evidence="1" id="KW-0132">Cell division</keyword>
<accession>M4WPT2</accession>
<dbReference type="GO" id="GO:0005680">
    <property type="term" value="C:anaphase-promoting complex"/>
    <property type="evidence" value="ECO:0007669"/>
    <property type="project" value="InterPro"/>
</dbReference>
<dbReference type="PANTHER" id="PTHR12827:SF3">
    <property type="entry name" value="ANAPHASE-PROMOTING COMPLEX SUBUNIT 1"/>
    <property type="match status" value="1"/>
</dbReference>
<dbReference type="GO" id="GO:0007091">
    <property type="term" value="P:metaphase/anaphase transition of mitotic cell cycle"/>
    <property type="evidence" value="ECO:0007669"/>
    <property type="project" value="TreeGrafter"/>
</dbReference>
<dbReference type="Pfam" id="PF20518">
    <property type="entry name" value="Apc1_MidN"/>
    <property type="match status" value="1"/>
</dbReference>
<evidence type="ECO:0000259" key="5">
    <source>
        <dbReference type="Pfam" id="PF20518"/>
    </source>
</evidence>
<dbReference type="GO" id="GO:0060090">
    <property type="term" value="F:molecular adaptor activity"/>
    <property type="evidence" value="ECO:0007669"/>
    <property type="project" value="TreeGrafter"/>
</dbReference>
<proteinExistence type="predicted"/>
<name>M4WPT2_9BILA</name>
<feature type="compositionally biased region" description="Polar residues" evidence="4">
    <location>
        <begin position="623"/>
        <end position="644"/>
    </location>
</feature>
<feature type="domain" description="Anaphase-promoting complex subunit 1 middle" evidence="5">
    <location>
        <begin position="666"/>
        <end position="914"/>
    </location>
</feature>
<evidence type="ECO:0000313" key="6">
    <source>
        <dbReference type="EMBL" id="AGI21524.1"/>
    </source>
</evidence>
<evidence type="ECO:0000256" key="1">
    <source>
        <dbReference type="ARBA" id="ARBA00022618"/>
    </source>
</evidence>
<dbReference type="InterPro" id="IPR024990">
    <property type="entry name" value="Apc1"/>
</dbReference>
<feature type="non-terminal residue" evidence="6">
    <location>
        <position position="979"/>
    </location>
</feature>
<evidence type="ECO:0000256" key="2">
    <source>
        <dbReference type="ARBA" id="ARBA00022776"/>
    </source>
</evidence>
<feature type="non-terminal residue" evidence="6">
    <location>
        <position position="1"/>
    </location>
</feature>
<dbReference type="EMBL" id="JX156227">
    <property type="protein sequence ID" value="AGI21524.1"/>
    <property type="molecule type" value="Genomic_DNA"/>
</dbReference>
<dbReference type="GO" id="GO:0070979">
    <property type="term" value="P:protein K11-linked ubiquitination"/>
    <property type="evidence" value="ECO:0007669"/>
    <property type="project" value="TreeGrafter"/>
</dbReference>
<dbReference type="PANTHER" id="PTHR12827">
    <property type="entry name" value="MEIOTIC CHECKPOINT REGULATOR TSG24 FAMILY MEMBER"/>
    <property type="match status" value="1"/>
</dbReference>
<evidence type="ECO:0000256" key="4">
    <source>
        <dbReference type="SAM" id="MobiDB-lite"/>
    </source>
</evidence>
<protein>
    <submittedName>
        <fullName evidence="6">Anaphase promoting complex subunit 1</fullName>
    </submittedName>
</protein>
<gene>
    <name evidence="6" type="primary">APC1</name>
</gene>